<dbReference type="AlphaFoldDB" id="A0A2M7T6W3"/>
<reference evidence="2" key="1">
    <citation type="submission" date="2017-09" db="EMBL/GenBank/DDBJ databases">
        <title>Depth-based differentiation of microbial function through sediment-hosted aquifers and enrichment of novel symbionts in the deep terrestrial subsurface.</title>
        <authorList>
            <person name="Probst A.J."/>
            <person name="Ladd B."/>
            <person name="Jarett J.K."/>
            <person name="Geller-Mcgrath D.E."/>
            <person name="Sieber C.M.K."/>
            <person name="Emerson J.B."/>
            <person name="Anantharaman K."/>
            <person name="Thomas B.C."/>
            <person name="Malmstrom R."/>
            <person name="Stieglmeier M."/>
            <person name="Klingl A."/>
            <person name="Woyke T."/>
            <person name="Ryan C.M."/>
            <person name="Banfield J.F."/>
        </authorList>
    </citation>
    <scope>NUCLEOTIDE SEQUENCE [LARGE SCALE GENOMIC DNA]</scope>
</reference>
<protein>
    <recommendedName>
        <fullName evidence="3">Methyltransferase type 11 domain-containing protein</fullName>
    </recommendedName>
</protein>
<dbReference type="SUPFAM" id="SSF53335">
    <property type="entry name" value="S-adenosyl-L-methionine-dependent methyltransferases"/>
    <property type="match status" value="1"/>
</dbReference>
<evidence type="ECO:0000313" key="1">
    <source>
        <dbReference type="EMBL" id="PIZ37199.1"/>
    </source>
</evidence>
<name>A0A2M7T6W3_9ACTN</name>
<gene>
    <name evidence="1" type="ORF">COY37_07425</name>
</gene>
<dbReference type="Gene3D" id="3.40.50.150">
    <property type="entry name" value="Vaccinia Virus protein VP39"/>
    <property type="match status" value="1"/>
</dbReference>
<dbReference type="EMBL" id="PFNG01000177">
    <property type="protein sequence ID" value="PIZ37199.1"/>
    <property type="molecule type" value="Genomic_DNA"/>
</dbReference>
<sequence length="117" mass="13601">MLPNLLSGIIFSNRGTSSGYDNEFDIAFIVLGLHEMTVQGAKEALKKARRISKRLVIMEFGFARWPAFWKNFKYFLITEPKGFFEFTKQNVGEMIKQVGWTIQKENESFPFVTYVCE</sequence>
<comment type="caution">
    <text evidence="1">The sequence shown here is derived from an EMBL/GenBank/DDBJ whole genome shotgun (WGS) entry which is preliminary data.</text>
</comment>
<evidence type="ECO:0000313" key="2">
    <source>
        <dbReference type="Proteomes" id="UP000230956"/>
    </source>
</evidence>
<accession>A0A2M7T6W3</accession>
<proteinExistence type="predicted"/>
<evidence type="ECO:0008006" key="3">
    <source>
        <dbReference type="Google" id="ProtNLM"/>
    </source>
</evidence>
<dbReference type="RefSeq" id="WP_286678307.1">
    <property type="nucleotide sequence ID" value="NZ_MNXI01000073.1"/>
</dbReference>
<dbReference type="Proteomes" id="UP000230956">
    <property type="component" value="Unassembled WGS sequence"/>
</dbReference>
<dbReference type="InterPro" id="IPR029063">
    <property type="entry name" value="SAM-dependent_MTases_sf"/>
</dbReference>
<organism evidence="1 2">
    <name type="scientific">Candidatus Aquicultor secundus</name>
    <dbReference type="NCBI Taxonomy" id="1973895"/>
    <lineage>
        <taxon>Bacteria</taxon>
        <taxon>Bacillati</taxon>
        <taxon>Actinomycetota</taxon>
        <taxon>Candidatus Aquicultoria</taxon>
        <taxon>Candidatus Aquicultorales</taxon>
        <taxon>Candidatus Aquicultoraceae</taxon>
        <taxon>Candidatus Aquicultor</taxon>
    </lineage>
</organism>